<dbReference type="InterPro" id="IPR034139">
    <property type="entry name" value="TOPRIM_OLD"/>
</dbReference>
<reference evidence="2" key="2">
    <citation type="submission" date="2020-09" db="EMBL/GenBank/DDBJ databases">
        <authorList>
            <person name="Sun Q."/>
            <person name="Ohkuma M."/>
        </authorList>
    </citation>
    <scope>NUCLEOTIDE SEQUENCE</scope>
    <source>
        <strain evidence="2">JCM 13064</strain>
    </source>
</reference>
<name>A0A917R186_9ACTN</name>
<gene>
    <name evidence="2" type="ORF">GCM10007964_25110</name>
</gene>
<dbReference type="EMBL" id="BMNT01000012">
    <property type="protein sequence ID" value="GGK81424.1"/>
    <property type="molecule type" value="Genomic_DNA"/>
</dbReference>
<reference evidence="2" key="1">
    <citation type="journal article" date="2014" name="Int. J. Syst. Evol. Microbiol.">
        <title>Complete genome sequence of Corynebacterium casei LMG S-19264T (=DSM 44701T), isolated from a smear-ripened cheese.</title>
        <authorList>
            <consortium name="US DOE Joint Genome Institute (JGI-PGF)"/>
            <person name="Walter F."/>
            <person name="Albersmeier A."/>
            <person name="Kalinowski J."/>
            <person name="Ruckert C."/>
        </authorList>
    </citation>
    <scope>NUCLEOTIDE SEQUENCE</scope>
    <source>
        <strain evidence="2">JCM 13064</strain>
    </source>
</reference>
<protein>
    <recommendedName>
        <fullName evidence="1">OLD protein-like TOPRIM domain-containing protein</fullName>
    </recommendedName>
</protein>
<evidence type="ECO:0000313" key="3">
    <source>
        <dbReference type="Proteomes" id="UP000645217"/>
    </source>
</evidence>
<sequence>MNRTHTVVLVEGISDRSAIEALAARRGRDLAAEGISVEAMGGATNIGAYLARFGPSGLGLRLAGLCDAREEGAFRRSLERAGLGSGLGRDDLEALGFFVCVADLEDELIRALGTATVERVVASEGELGSFRTLQKQPAWREGTTHDQLRRFMGSGGGRKIRYAGPLVAALDPGHVPRPLDRLLAHL</sequence>
<evidence type="ECO:0000259" key="1">
    <source>
        <dbReference type="Pfam" id="PF20469"/>
    </source>
</evidence>
<dbReference type="Pfam" id="PF20469">
    <property type="entry name" value="OLD-like_TOPRIM"/>
    <property type="match status" value="1"/>
</dbReference>
<accession>A0A917R186</accession>
<proteinExistence type="predicted"/>
<organism evidence="2 3">
    <name type="scientific">Sphaerisporangium melleum</name>
    <dbReference type="NCBI Taxonomy" id="321316"/>
    <lineage>
        <taxon>Bacteria</taxon>
        <taxon>Bacillati</taxon>
        <taxon>Actinomycetota</taxon>
        <taxon>Actinomycetes</taxon>
        <taxon>Streptosporangiales</taxon>
        <taxon>Streptosporangiaceae</taxon>
        <taxon>Sphaerisporangium</taxon>
    </lineage>
</organism>
<keyword evidence="3" id="KW-1185">Reference proteome</keyword>
<dbReference type="Proteomes" id="UP000645217">
    <property type="component" value="Unassembled WGS sequence"/>
</dbReference>
<evidence type="ECO:0000313" key="2">
    <source>
        <dbReference type="EMBL" id="GGK81424.1"/>
    </source>
</evidence>
<dbReference type="AlphaFoldDB" id="A0A917R186"/>
<comment type="caution">
    <text evidence="2">The sequence shown here is derived from an EMBL/GenBank/DDBJ whole genome shotgun (WGS) entry which is preliminary data.</text>
</comment>
<dbReference type="RefSeq" id="WP_189163160.1">
    <property type="nucleotide sequence ID" value="NZ_BMNT01000012.1"/>
</dbReference>
<feature type="domain" description="OLD protein-like TOPRIM" evidence="1">
    <location>
        <begin position="6"/>
        <end position="67"/>
    </location>
</feature>